<evidence type="ECO:0000313" key="3">
    <source>
        <dbReference type="EMBL" id="MBN8799399.1"/>
    </source>
</evidence>
<sequence>MNKDETMSDSNPYTPPTTSVSGHEARPAERQIPETIAAPIRHGWIAACVSCAMTLLATLLSLRQSGDKTAFSAFNLIDVGLIALLAFGIRRRSRSAATFMLAYFVLSKVLIMQQTGQPTGIVFGLVFAIFYFRAMTATFRYHRFVKEWKRNPPVPGPALSENPLFAPSGNKREP</sequence>
<feature type="compositionally biased region" description="Polar residues" evidence="1">
    <location>
        <begin position="8"/>
        <end position="21"/>
    </location>
</feature>
<dbReference type="EMBL" id="JAFKMG010000791">
    <property type="protein sequence ID" value="MBN8799399.1"/>
    <property type="molecule type" value="Genomic_DNA"/>
</dbReference>
<gene>
    <name evidence="3" type="ORF">J0H45_08595</name>
</gene>
<dbReference type="Proteomes" id="UP000664815">
    <property type="component" value="Unassembled WGS sequence"/>
</dbReference>
<reference evidence="3" key="1">
    <citation type="submission" date="2021-02" db="EMBL/GenBank/DDBJ databases">
        <title>Thiocyanate and organic carbon inputs drive convergent selection for specific autotrophic Afipia and Thiobacillus strains within complex microbiomes.</title>
        <authorList>
            <person name="Huddy R.J."/>
            <person name="Sachdeva R."/>
            <person name="Kadzinga F."/>
            <person name="Kantor R.S."/>
            <person name="Harrison S.T.L."/>
            <person name="Banfield J.F."/>
        </authorList>
    </citation>
    <scope>NUCLEOTIDE SEQUENCE</scope>
    <source>
        <strain evidence="3">SCN18_10_11_15_R1_P_69_7</strain>
    </source>
</reference>
<name>A0A9D8KW14_9GAMM</name>
<feature type="transmembrane region" description="Helical" evidence="2">
    <location>
        <begin position="69"/>
        <end position="89"/>
    </location>
</feature>
<feature type="transmembrane region" description="Helical" evidence="2">
    <location>
        <begin position="121"/>
        <end position="141"/>
    </location>
</feature>
<keyword evidence="2" id="KW-0812">Transmembrane</keyword>
<evidence type="ECO:0000256" key="1">
    <source>
        <dbReference type="SAM" id="MobiDB-lite"/>
    </source>
</evidence>
<evidence type="ECO:0000256" key="2">
    <source>
        <dbReference type="SAM" id="Phobius"/>
    </source>
</evidence>
<protein>
    <submittedName>
        <fullName evidence="3">Uncharacterized protein</fullName>
    </submittedName>
</protein>
<dbReference type="AlphaFoldDB" id="A0A9D8KW14"/>
<dbReference type="RefSeq" id="WP_273085028.1">
    <property type="nucleotide sequence ID" value="NZ_JAFKME010000015.1"/>
</dbReference>
<evidence type="ECO:0000313" key="4">
    <source>
        <dbReference type="Proteomes" id="UP000664815"/>
    </source>
</evidence>
<accession>A0A9D8KW14</accession>
<organism evidence="3 4">
    <name type="scientific">Stenotrophomonas nitritireducens</name>
    <dbReference type="NCBI Taxonomy" id="83617"/>
    <lineage>
        <taxon>Bacteria</taxon>
        <taxon>Pseudomonadati</taxon>
        <taxon>Pseudomonadota</taxon>
        <taxon>Gammaproteobacteria</taxon>
        <taxon>Lysobacterales</taxon>
        <taxon>Lysobacteraceae</taxon>
        <taxon>Stenotrophomonas</taxon>
    </lineage>
</organism>
<feature type="transmembrane region" description="Helical" evidence="2">
    <location>
        <begin position="44"/>
        <end position="63"/>
    </location>
</feature>
<keyword evidence="2" id="KW-0472">Membrane</keyword>
<keyword evidence="2" id="KW-1133">Transmembrane helix</keyword>
<proteinExistence type="predicted"/>
<feature type="region of interest" description="Disordered" evidence="1">
    <location>
        <begin position="1"/>
        <end position="28"/>
    </location>
</feature>
<comment type="caution">
    <text evidence="3">The sequence shown here is derived from an EMBL/GenBank/DDBJ whole genome shotgun (WGS) entry which is preliminary data.</text>
</comment>